<reference evidence="1" key="1">
    <citation type="journal article" date="2023" name="Mol. Phylogenet. Evol.">
        <title>Genome-scale phylogeny and comparative genomics of the fungal order Sordariales.</title>
        <authorList>
            <person name="Hensen N."/>
            <person name="Bonometti L."/>
            <person name="Westerberg I."/>
            <person name="Brannstrom I.O."/>
            <person name="Guillou S."/>
            <person name="Cros-Aarteil S."/>
            <person name="Calhoun S."/>
            <person name="Haridas S."/>
            <person name="Kuo A."/>
            <person name="Mondo S."/>
            <person name="Pangilinan J."/>
            <person name="Riley R."/>
            <person name="LaButti K."/>
            <person name="Andreopoulos B."/>
            <person name="Lipzen A."/>
            <person name="Chen C."/>
            <person name="Yan M."/>
            <person name="Daum C."/>
            <person name="Ng V."/>
            <person name="Clum A."/>
            <person name="Steindorff A."/>
            <person name="Ohm R.A."/>
            <person name="Martin F."/>
            <person name="Silar P."/>
            <person name="Natvig D.O."/>
            <person name="Lalanne C."/>
            <person name="Gautier V."/>
            <person name="Ament-Velasquez S.L."/>
            <person name="Kruys A."/>
            <person name="Hutchinson M.I."/>
            <person name="Powell A.J."/>
            <person name="Barry K."/>
            <person name="Miller A.N."/>
            <person name="Grigoriev I.V."/>
            <person name="Debuchy R."/>
            <person name="Gladieux P."/>
            <person name="Hiltunen Thoren M."/>
            <person name="Johannesson H."/>
        </authorList>
    </citation>
    <scope>NUCLEOTIDE SEQUENCE</scope>
    <source>
        <strain evidence="1">CBS 118394</strain>
    </source>
</reference>
<gene>
    <name evidence="1" type="ORF">B0H66DRAFT_528726</name>
</gene>
<sequence>MANLLAGVTIKRGDHPIPKEIILNTFGGTKPPDAEKFTLPTSAPDESLVSISGTPKIVGLAMTTTCFSGRTPYAKGLHALLGRLLNGTDTNTSEPNYCKKKRKVTVPWVENSQFLSQTETHDYSLLVRHDASKSVWYFDSLHTGRHQRARRAVSEHHRFLLTTNSSTQGPFPLKIPYVPDVTTHAEDWSSGLHAIMNCVSFLSLGLPGWDHIPLFQEKPHPAARRSAAVPARHHGTGLERTTHDLWRKANVDEEGGVRLGIIGTVTSGSGSTIRTPVGGNVAEKREEVFEVEDLGESSECTPLSEGLAALLMDLELEELEN</sequence>
<dbReference type="Proteomes" id="UP001283341">
    <property type="component" value="Unassembled WGS sequence"/>
</dbReference>
<accession>A0AAE0IUW4</accession>
<comment type="caution">
    <text evidence="1">The sequence shown here is derived from an EMBL/GenBank/DDBJ whole genome shotgun (WGS) entry which is preliminary data.</text>
</comment>
<organism evidence="1 2">
    <name type="scientific">Apodospora peruviana</name>
    <dbReference type="NCBI Taxonomy" id="516989"/>
    <lineage>
        <taxon>Eukaryota</taxon>
        <taxon>Fungi</taxon>
        <taxon>Dikarya</taxon>
        <taxon>Ascomycota</taxon>
        <taxon>Pezizomycotina</taxon>
        <taxon>Sordariomycetes</taxon>
        <taxon>Sordariomycetidae</taxon>
        <taxon>Sordariales</taxon>
        <taxon>Lasiosphaeriaceae</taxon>
        <taxon>Apodospora</taxon>
    </lineage>
</organism>
<dbReference type="AlphaFoldDB" id="A0AAE0IUW4"/>
<evidence type="ECO:0000313" key="1">
    <source>
        <dbReference type="EMBL" id="KAK3331392.1"/>
    </source>
</evidence>
<reference evidence="1" key="2">
    <citation type="submission" date="2023-06" db="EMBL/GenBank/DDBJ databases">
        <authorList>
            <consortium name="Lawrence Berkeley National Laboratory"/>
            <person name="Haridas S."/>
            <person name="Hensen N."/>
            <person name="Bonometti L."/>
            <person name="Westerberg I."/>
            <person name="Brannstrom I.O."/>
            <person name="Guillou S."/>
            <person name="Cros-Aarteil S."/>
            <person name="Calhoun S."/>
            <person name="Kuo A."/>
            <person name="Mondo S."/>
            <person name="Pangilinan J."/>
            <person name="Riley R."/>
            <person name="Labutti K."/>
            <person name="Andreopoulos B."/>
            <person name="Lipzen A."/>
            <person name="Chen C."/>
            <person name="Yanf M."/>
            <person name="Daum C."/>
            <person name="Ng V."/>
            <person name="Clum A."/>
            <person name="Steindorff A."/>
            <person name="Ohm R."/>
            <person name="Martin F."/>
            <person name="Silar P."/>
            <person name="Natvig D."/>
            <person name="Lalanne C."/>
            <person name="Gautier V."/>
            <person name="Ament-Velasquez S.L."/>
            <person name="Kruys A."/>
            <person name="Hutchinson M.I."/>
            <person name="Powell A.J."/>
            <person name="Barry K."/>
            <person name="Miller A.N."/>
            <person name="Grigoriev I.V."/>
            <person name="Debuchy R."/>
            <person name="Gladieux P."/>
            <person name="Thoren M.H."/>
            <person name="Johannesson H."/>
        </authorList>
    </citation>
    <scope>NUCLEOTIDE SEQUENCE</scope>
    <source>
        <strain evidence="1">CBS 118394</strain>
    </source>
</reference>
<evidence type="ECO:0000313" key="2">
    <source>
        <dbReference type="Proteomes" id="UP001283341"/>
    </source>
</evidence>
<proteinExistence type="predicted"/>
<dbReference type="EMBL" id="JAUEDM010000001">
    <property type="protein sequence ID" value="KAK3331392.1"/>
    <property type="molecule type" value="Genomic_DNA"/>
</dbReference>
<keyword evidence="2" id="KW-1185">Reference proteome</keyword>
<name>A0AAE0IUW4_9PEZI</name>
<protein>
    <submittedName>
        <fullName evidence="1">Uncharacterized protein</fullName>
    </submittedName>
</protein>